<dbReference type="NCBIfam" id="TIGR02810">
    <property type="entry name" value="agaZ_gatZ"/>
    <property type="match status" value="1"/>
</dbReference>
<dbReference type="Pfam" id="PF08013">
    <property type="entry name" value="GatZ_KbaZ-like"/>
    <property type="match status" value="1"/>
</dbReference>
<dbReference type="InterPro" id="IPR012062">
    <property type="entry name" value="GatZ/KbaZ-like"/>
</dbReference>
<comment type="pathway">
    <text evidence="1">Carbohydrate metabolism.</text>
</comment>
<dbReference type="PANTHER" id="PTHR32502:SF2">
    <property type="entry name" value="D-TAGATOSE-1,6-BISPHOSPHATE ALDOLASE SUBUNIT KBAZ"/>
    <property type="match status" value="1"/>
</dbReference>
<evidence type="ECO:0000313" key="2">
    <source>
        <dbReference type="EMBL" id="GLS18275.1"/>
    </source>
</evidence>
<dbReference type="SUPFAM" id="SSF51569">
    <property type="entry name" value="Aldolase"/>
    <property type="match status" value="1"/>
</dbReference>
<dbReference type="Proteomes" id="UP001156882">
    <property type="component" value="Unassembled WGS sequence"/>
</dbReference>
<dbReference type="EMBL" id="BSPC01000011">
    <property type="protein sequence ID" value="GLS18275.1"/>
    <property type="molecule type" value="Genomic_DNA"/>
</dbReference>
<keyword evidence="2" id="KW-0808">Transferase</keyword>
<organism evidence="2 3">
    <name type="scientific">Labrys miyagiensis</name>
    <dbReference type="NCBI Taxonomy" id="346912"/>
    <lineage>
        <taxon>Bacteria</taxon>
        <taxon>Pseudomonadati</taxon>
        <taxon>Pseudomonadota</taxon>
        <taxon>Alphaproteobacteria</taxon>
        <taxon>Hyphomicrobiales</taxon>
        <taxon>Xanthobacteraceae</taxon>
        <taxon>Labrys</taxon>
    </lineage>
</organism>
<dbReference type="PIRSF" id="PIRSF009264">
    <property type="entry name" value="TagBP_ald_AgaZ"/>
    <property type="match status" value="1"/>
</dbReference>
<keyword evidence="2" id="KW-0418">Kinase</keyword>
<name>A0ABQ6CDQ2_9HYPH</name>
<keyword evidence="3" id="KW-1185">Reference proteome</keyword>
<dbReference type="InterPro" id="IPR013785">
    <property type="entry name" value="Aldolase_TIM"/>
</dbReference>
<evidence type="ECO:0000256" key="1">
    <source>
        <dbReference type="ARBA" id="ARBA00005007"/>
    </source>
</evidence>
<proteinExistence type="predicted"/>
<dbReference type="RefSeq" id="WP_284311095.1">
    <property type="nucleotide sequence ID" value="NZ_BSPC01000011.1"/>
</dbReference>
<reference evidence="3" key="1">
    <citation type="journal article" date="2019" name="Int. J. Syst. Evol. Microbiol.">
        <title>The Global Catalogue of Microorganisms (GCM) 10K type strain sequencing project: providing services to taxonomists for standard genome sequencing and annotation.</title>
        <authorList>
            <consortium name="The Broad Institute Genomics Platform"/>
            <consortium name="The Broad Institute Genome Sequencing Center for Infectious Disease"/>
            <person name="Wu L."/>
            <person name="Ma J."/>
        </authorList>
    </citation>
    <scope>NUCLEOTIDE SEQUENCE [LARGE SCALE GENOMIC DNA]</scope>
    <source>
        <strain evidence="3">NBRC 101365</strain>
    </source>
</reference>
<comment type="caution">
    <text evidence="2">The sequence shown here is derived from an EMBL/GenBank/DDBJ whole genome shotgun (WGS) entry which is preliminary data.</text>
</comment>
<evidence type="ECO:0000313" key="3">
    <source>
        <dbReference type="Proteomes" id="UP001156882"/>
    </source>
</evidence>
<dbReference type="PANTHER" id="PTHR32502">
    <property type="entry name" value="N-ACETYLGALACTOSAMINE PERMEASE II COMPONENT-RELATED"/>
    <property type="match status" value="1"/>
</dbReference>
<dbReference type="Gene3D" id="3.20.20.70">
    <property type="entry name" value="Aldolase class I"/>
    <property type="match status" value="1"/>
</dbReference>
<dbReference type="Gene3D" id="1.10.400.20">
    <property type="entry name" value="putative tagatose 6-phosphate kinase domain like"/>
    <property type="match status" value="1"/>
</dbReference>
<accession>A0ABQ6CDQ2</accession>
<gene>
    <name evidence="2" type="primary">agaZ</name>
    <name evidence="2" type="ORF">GCM10007874_12920</name>
</gene>
<dbReference type="GO" id="GO:0016301">
    <property type="term" value="F:kinase activity"/>
    <property type="evidence" value="ECO:0007669"/>
    <property type="project" value="UniProtKB-KW"/>
</dbReference>
<dbReference type="InterPro" id="IPR050303">
    <property type="entry name" value="GatZ_KbaZ_carbometab"/>
</dbReference>
<protein>
    <submittedName>
        <fullName evidence="2">Tagatose-6-phosphate kinase</fullName>
    </submittedName>
</protein>
<sequence>MTESALTNLAKSRTNGSPVGITSVCSAHPLVLSAALQQARRLNKSVLIEATCNQVNQFGGYTGQTPKAFIDFVAGLAAQEGVPMDRIILGGDHLGPNPWRKEPAETAMAKAEEMVGAYVEAGFSKIHLDASMGCAGEPAALNDEITAERAARLASVAEKIARRRGTTPPCYVIGTEVPIPGGADHALDAITPTSADAARETLEVHRRTFARNNLHGAYERVIALVVQPGVEFGNDNVITYAPAATLHLTNLLNEYPTFVYEAHSTDYQSGEALSNLVQNGFSILKVGPELTFALREAIYALDMIATELVEGYGDRPLAATMEKLMCDEPIYWKSYYKGSKRNQYVERHYSLSDRVRYYWGKGKAQAAWLHLQQVLSKVAIPTTLSSQYLPKLSAALVQTSSPQAIVIASVGEVLQRYDDACACRQERQL</sequence>